<keyword evidence="1" id="KW-0472">Membrane</keyword>
<protein>
    <recommendedName>
        <fullName evidence="4">ABC transporter permease</fullName>
    </recommendedName>
</protein>
<evidence type="ECO:0000256" key="1">
    <source>
        <dbReference type="SAM" id="Phobius"/>
    </source>
</evidence>
<dbReference type="Proteomes" id="UP000430692">
    <property type="component" value="Unassembled WGS sequence"/>
</dbReference>
<feature type="transmembrane region" description="Helical" evidence="1">
    <location>
        <begin position="151"/>
        <end position="175"/>
    </location>
</feature>
<feature type="transmembrane region" description="Helical" evidence="1">
    <location>
        <begin position="258"/>
        <end position="277"/>
    </location>
</feature>
<comment type="caution">
    <text evidence="2">The sequence shown here is derived from an EMBL/GenBank/DDBJ whole genome shotgun (WGS) entry which is preliminary data.</text>
</comment>
<dbReference type="EMBL" id="WUUL01000006">
    <property type="protein sequence ID" value="MXQ54099.1"/>
    <property type="molecule type" value="Genomic_DNA"/>
</dbReference>
<accession>A0A6I4VR43</accession>
<reference evidence="2 3" key="1">
    <citation type="submission" date="2019-12" db="EMBL/GenBank/DDBJ databases">
        <title>Whole-genome analyses of novel actinobacteria.</title>
        <authorList>
            <person name="Sahin N."/>
            <person name="Saygin H."/>
        </authorList>
    </citation>
    <scope>NUCLEOTIDE SEQUENCE [LARGE SCALE GENOMIC DNA]</scope>
    <source>
        <strain evidence="2 3">KC615</strain>
    </source>
</reference>
<evidence type="ECO:0000313" key="3">
    <source>
        <dbReference type="Proteomes" id="UP000430692"/>
    </source>
</evidence>
<keyword evidence="3" id="KW-1185">Reference proteome</keyword>
<dbReference type="PANTHER" id="PTHR46795">
    <property type="entry name" value="ABC TRANSPORTER PERMEASE-RELATED-RELATED"/>
    <property type="match status" value="1"/>
</dbReference>
<feature type="transmembrane region" description="Helical" evidence="1">
    <location>
        <begin position="546"/>
        <end position="565"/>
    </location>
</feature>
<feature type="transmembrane region" description="Helical" evidence="1">
    <location>
        <begin position="219"/>
        <end position="238"/>
    </location>
</feature>
<keyword evidence="1" id="KW-1133">Transmembrane helix</keyword>
<gene>
    <name evidence="2" type="ORF">GSM42_10310</name>
</gene>
<feature type="transmembrane region" description="Helical" evidence="1">
    <location>
        <begin position="571"/>
        <end position="591"/>
    </location>
</feature>
<dbReference type="PANTHER" id="PTHR46795:SF3">
    <property type="entry name" value="ABC TRANSPORTER PERMEASE"/>
    <property type="match status" value="1"/>
</dbReference>
<sequence length="600" mass="70086">MFILSIKALVWRNIKENFQPYRMFFMIHTFFIMVYLWYEMLIHHPWFEKFLNIQEKDMMDINMVRILFVLFLLFATIYQISIRRGNITPDTLDDVSLKQMKWVIFWENVLFGFSTLVTGIILGLLFSPLIFPIFAVLMETPSFPFLFPSRAIGITVVLFFSAFVVSSLCLALFLYPKRKARKSFGRFQSYIWIIVSIILLLLLYLSFHFFGKPAWYSVSFFYLVLGFFFILCVASLVWMDKKIEFVSILSNQTIFSGLTGKIVVSFLAVIFLVSSIGEMKVFLTSYQTQKAYYKENAFTFYLEALYKDKSKLGEYERLLEQELTKKRVSFQKQTVDFLILKESNGIRFPLAISYSQYAKLTKQLGRSLPSKLKENEAVYFFTAVNAFYHQKSVIEKSTIAFQGYPTAFHLQSNIGSFIPGYDVIVLSDEVYKEIASIRTAKVDYTIPDRYVLYTVPAWMKKAPTYASAELEVGTKLINLIEGSPLYKSDQDHILNGYTGNNENYELTVRSPYGMGVNDLRFLILALFKCLLALILMLFLYNPSKKLWRVSFYFPYGVAILSSFLFSMDRFSIIWIAIGLQLVIFHIFFFLLSKKRFTFHR</sequence>
<dbReference type="AlphaFoldDB" id="A0A6I4VR43"/>
<keyword evidence="1" id="KW-0812">Transmembrane</keyword>
<dbReference type="InterPro" id="IPR052536">
    <property type="entry name" value="ABC-4_Integral_Memb_Prot"/>
</dbReference>
<proteinExistence type="predicted"/>
<evidence type="ECO:0008006" key="4">
    <source>
        <dbReference type="Google" id="ProtNLM"/>
    </source>
</evidence>
<name>A0A6I4VR43_9BACL</name>
<feature type="transmembrane region" description="Helical" evidence="1">
    <location>
        <begin position="519"/>
        <end position="539"/>
    </location>
</feature>
<dbReference type="RefSeq" id="WP_160801458.1">
    <property type="nucleotide sequence ID" value="NZ_WUUL01000006.1"/>
</dbReference>
<organism evidence="2 3">
    <name type="scientific">Shimazuella alba</name>
    <dbReference type="NCBI Taxonomy" id="2690964"/>
    <lineage>
        <taxon>Bacteria</taxon>
        <taxon>Bacillati</taxon>
        <taxon>Bacillota</taxon>
        <taxon>Bacilli</taxon>
        <taxon>Bacillales</taxon>
        <taxon>Thermoactinomycetaceae</taxon>
        <taxon>Shimazuella</taxon>
    </lineage>
</organism>
<feature type="transmembrane region" description="Helical" evidence="1">
    <location>
        <begin position="21"/>
        <end position="38"/>
    </location>
</feature>
<evidence type="ECO:0000313" key="2">
    <source>
        <dbReference type="EMBL" id="MXQ54099.1"/>
    </source>
</evidence>
<feature type="transmembrane region" description="Helical" evidence="1">
    <location>
        <begin position="187"/>
        <end position="207"/>
    </location>
</feature>
<feature type="transmembrane region" description="Helical" evidence="1">
    <location>
        <begin position="109"/>
        <end position="131"/>
    </location>
</feature>
<feature type="transmembrane region" description="Helical" evidence="1">
    <location>
        <begin position="58"/>
        <end position="78"/>
    </location>
</feature>